<dbReference type="Gene3D" id="3.60.20.40">
    <property type="match status" value="1"/>
</dbReference>
<proteinExistence type="inferred from homology"/>
<dbReference type="Proteomes" id="UP000468735">
    <property type="component" value="Unassembled WGS sequence"/>
</dbReference>
<feature type="compositionally biased region" description="Low complexity" evidence="12">
    <location>
        <begin position="15"/>
        <end position="25"/>
    </location>
</feature>
<dbReference type="EMBL" id="WBMT01000001">
    <property type="protein sequence ID" value="KAB2352763.1"/>
    <property type="molecule type" value="Genomic_DNA"/>
</dbReference>
<dbReference type="PRINTS" id="PR01210">
    <property type="entry name" value="GGTRANSPTASE"/>
</dbReference>
<dbReference type="Gene3D" id="1.10.246.130">
    <property type="match status" value="1"/>
</dbReference>
<evidence type="ECO:0000256" key="7">
    <source>
        <dbReference type="ARBA" id="ARBA00023315"/>
    </source>
</evidence>
<name>A0A6H9ZB92_9ACTN</name>
<evidence type="ECO:0000256" key="8">
    <source>
        <dbReference type="ARBA" id="ARBA00047417"/>
    </source>
</evidence>
<reference evidence="13 14" key="1">
    <citation type="submission" date="2019-09" db="EMBL/GenBank/DDBJ databases">
        <title>Actinomadura physcomitrii sp. nov., a novel actinomycete isolated from moss [Physcomitrium sphaericum (Ludw) Fuernr].</title>
        <authorList>
            <person name="Zhuang X."/>
            <person name="Liu C."/>
        </authorList>
    </citation>
    <scope>NUCLEOTIDE SEQUENCE [LARGE SCALE GENOMIC DNA]</scope>
    <source>
        <strain evidence="13 14">HMC1</strain>
    </source>
</reference>
<evidence type="ECO:0000256" key="5">
    <source>
        <dbReference type="ARBA" id="ARBA00022801"/>
    </source>
</evidence>
<organism evidence="13 14">
    <name type="scientific">Actinomadura rudentiformis</name>
    <dbReference type="NCBI Taxonomy" id="359158"/>
    <lineage>
        <taxon>Bacteria</taxon>
        <taxon>Bacillati</taxon>
        <taxon>Actinomycetota</taxon>
        <taxon>Actinomycetes</taxon>
        <taxon>Streptosporangiales</taxon>
        <taxon>Thermomonosporaceae</taxon>
        <taxon>Actinomadura</taxon>
    </lineage>
</organism>
<comment type="caution">
    <text evidence="13">The sequence shown here is derived from an EMBL/GenBank/DDBJ whole genome shotgun (WGS) entry which is preliminary data.</text>
</comment>
<dbReference type="AlphaFoldDB" id="A0A6H9ZB92"/>
<evidence type="ECO:0000313" key="13">
    <source>
        <dbReference type="EMBL" id="KAB2352763.1"/>
    </source>
</evidence>
<comment type="subunit">
    <text evidence="11">This enzyme consists of two polypeptide chains, which are synthesized in precursor form from a single polypeptide.</text>
</comment>
<keyword evidence="6 11" id="KW-0865">Zymogen</keyword>
<dbReference type="NCBIfam" id="TIGR00066">
    <property type="entry name" value="g_glut_trans"/>
    <property type="match status" value="1"/>
</dbReference>
<dbReference type="PANTHER" id="PTHR43199:SF1">
    <property type="entry name" value="GLUTATHIONE HYDROLASE PROENZYME"/>
    <property type="match status" value="1"/>
</dbReference>
<dbReference type="SUPFAM" id="SSF56235">
    <property type="entry name" value="N-terminal nucleophile aminohydrolases (Ntn hydrolases)"/>
    <property type="match status" value="1"/>
</dbReference>
<dbReference type="OrthoDB" id="9781342at2"/>
<evidence type="ECO:0000256" key="9">
    <source>
        <dbReference type="PIRSR" id="PIRSR600101-1"/>
    </source>
</evidence>
<evidence type="ECO:0000256" key="4">
    <source>
        <dbReference type="ARBA" id="ARBA00022679"/>
    </source>
</evidence>
<feature type="active site" description="Nucleophile" evidence="9">
    <location>
        <position position="385"/>
    </location>
</feature>
<dbReference type="PANTHER" id="PTHR43199">
    <property type="entry name" value="GLUTATHIONE HYDROLASE"/>
    <property type="match status" value="1"/>
</dbReference>
<feature type="binding site" evidence="10">
    <location>
        <position position="427"/>
    </location>
    <ligand>
        <name>L-glutamate</name>
        <dbReference type="ChEBI" id="CHEBI:29985"/>
    </ligand>
</feature>
<keyword evidence="5 11" id="KW-0378">Hydrolase</keyword>
<comment type="similarity">
    <text evidence="3 11">Belongs to the gamma-glutamyltransferase family.</text>
</comment>
<evidence type="ECO:0000256" key="1">
    <source>
        <dbReference type="ARBA" id="ARBA00001049"/>
    </source>
</evidence>
<evidence type="ECO:0000313" key="14">
    <source>
        <dbReference type="Proteomes" id="UP000468735"/>
    </source>
</evidence>
<dbReference type="UniPathway" id="UPA00204"/>
<keyword evidence="7 11" id="KW-0012">Acyltransferase</keyword>
<sequence>MPERLPGKGTGGGKTPTAVGTGGAASTVDQVATQAAIDVLRRGGNAVDAAVAAAAVLGVTEPFSCGIGGGGFMVIRTPKGKVTTIDGREKAPAAMHPKSFFEGDKALSFQDARWSGLSAGVPGTVRMWDEALDRYGTTSLRKALDPAIKVARKGFVVDQTFADQTAPNVDFFDDVPSTAKIYLDPDGTPLDVGSISRNPDMARTYQLIARHGTKAFYKGPIAKAMAKAAQKPPIAANANHRWRPGLMTERDIAAYKVARRAPTRIGYRGLDIWGMAPPSSGGSTVGEALNILEGYRPLGASRTQSLHRFIEASRYAFADRNAYLADPAYYDVPLKGLLSDSFAAERRALITDKAATSPVAPGDPRDDDNVPAPGAVTAGDQGESTTHLTVADKNGMVVSYTFTIESTGGNGIVVPGWGFLLNNELTDFNFDDPKHPNAPDGGKRPRSSMSPTIVTKNGKPFLAAGSPGGSTIITTVLQVLLERLDLGRSLPQAIASPRATQRNTATTLAEPEFLATEAPALRSLHGHTFGTTSEIGSVTGIELLGNGRFLAAAEPVRRGGGSAMVVRPERD</sequence>
<dbReference type="Pfam" id="PF01019">
    <property type="entry name" value="G_glu_transpept"/>
    <property type="match status" value="1"/>
</dbReference>
<comment type="pathway">
    <text evidence="11">Sulfur metabolism; glutathione metabolism.</text>
</comment>
<evidence type="ECO:0000256" key="6">
    <source>
        <dbReference type="ARBA" id="ARBA00023145"/>
    </source>
</evidence>
<dbReference type="InterPro" id="IPR043138">
    <property type="entry name" value="GGT_lsub"/>
</dbReference>
<evidence type="ECO:0000256" key="2">
    <source>
        <dbReference type="ARBA" id="ARBA00001089"/>
    </source>
</evidence>
<protein>
    <recommendedName>
        <fullName evidence="11">Glutathione hydrolase proenzyme</fullName>
        <ecNumber evidence="11">2.3.2.2</ecNumber>
        <ecNumber evidence="11">3.4.19.13</ecNumber>
    </recommendedName>
    <component>
        <recommendedName>
            <fullName evidence="11">Glutathione hydrolase large chain</fullName>
        </recommendedName>
    </component>
    <component>
        <recommendedName>
            <fullName evidence="11">Glutathione hydrolase small chain</fullName>
        </recommendedName>
    </component>
</protein>
<evidence type="ECO:0000256" key="3">
    <source>
        <dbReference type="ARBA" id="ARBA00009381"/>
    </source>
</evidence>
<dbReference type="GO" id="GO:0036374">
    <property type="term" value="F:glutathione hydrolase activity"/>
    <property type="evidence" value="ECO:0007669"/>
    <property type="project" value="UniProtKB-UniRule"/>
</dbReference>
<dbReference type="InterPro" id="IPR029055">
    <property type="entry name" value="Ntn_hydrolases_N"/>
</dbReference>
<feature type="binding site" evidence="10">
    <location>
        <position position="469"/>
    </location>
    <ligand>
        <name>L-glutamate</name>
        <dbReference type="ChEBI" id="CHEBI:29985"/>
    </ligand>
</feature>
<evidence type="ECO:0000256" key="12">
    <source>
        <dbReference type="SAM" id="MobiDB-lite"/>
    </source>
</evidence>
<keyword evidence="11" id="KW-0317">Glutathione biosynthesis</keyword>
<dbReference type="GO" id="GO:0103068">
    <property type="term" value="F:leukotriene C4 gamma-glutamyl transferase activity"/>
    <property type="evidence" value="ECO:0007669"/>
    <property type="project" value="UniProtKB-EC"/>
</dbReference>
<gene>
    <name evidence="13" type="primary">ggt</name>
    <name evidence="13" type="ORF">F8566_01555</name>
</gene>
<dbReference type="InterPro" id="IPR000101">
    <property type="entry name" value="GGT_peptidase"/>
</dbReference>
<comment type="catalytic activity">
    <reaction evidence="1 11">
        <text>an S-substituted glutathione + H2O = an S-substituted L-cysteinylglycine + L-glutamate</text>
        <dbReference type="Rhea" id="RHEA:59468"/>
        <dbReference type="ChEBI" id="CHEBI:15377"/>
        <dbReference type="ChEBI" id="CHEBI:29985"/>
        <dbReference type="ChEBI" id="CHEBI:90779"/>
        <dbReference type="ChEBI" id="CHEBI:143103"/>
        <dbReference type="EC" id="3.4.19.13"/>
    </reaction>
</comment>
<feature type="binding site" evidence="10">
    <location>
        <begin position="447"/>
        <end position="448"/>
    </location>
    <ligand>
        <name>L-glutamate</name>
        <dbReference type="ChEBI" id="CHEBI:29985"/>
    </ligand>
</feature>
<feature type="binding site" evidence="10">
    <location>
        <position position="88"/>
    </location>
    <ligand>
        <name>L-glutamate</name>
        <dbReference type="ChEBI" id="CHEBI:29985"/>
    </ligand>
</feature>
<feature type="region of interest" description="Disordered" evidence="12">
    <location>
        <begin position="353"/>
        <end position="384"/>
    </location>
</feature>
<dbReference type="InterPro" id="IPR043137">
    <property type="entry name" value="GGT_ssub_C"/>
</dbReference>
<dbReference type="GO" id="GO:0006750">
    <property type="term" value="P:glutathione biosynthetic process"/>
    <property type="evidence" value="ECO:0007669"/>
    <property type="project" value="UniProtKB-KW"/>
</dbReference>
<dbReference type="EC" id="3.4.19.13" evidence="11"/>
<comment type="PTM">
    <text evidence="11">Cleaved by autocatalysis into a large and a small subunit.</text>
</comment>
<dbReference type="InterPro" id="IPR051792">
    <property type="entry name" value="GGT_bact"/>
</dbReference>
<accession>A0A6H9ZB92</accession>
<dbReference type="EC" id="2.3.2.2" evidence="11"/>
<dbReference type="GO" id="GO:0006751">
    <property type="term" value="P:glutathione catabolic process"/>
    <property type="evidence" value="ECO:0007669"/>
    <property type="project" value="UniProtKB-UniRule"/>
</dbReference>
<keyword evidence="4 11" id="KW-0808">Transferase</keyword>
<comment type="catalytic activity">
    <reaction evidence="8 11">
        <text>an N-terminal (5-L-glutamyl)-[peptide] + an alpha-amino acid = 5-L-glutamyl amino acid + an N-terminal L-alpha-aminoacyl-[peptide]</text>
        <dbReference type="Rhea" id="RHEA:23904"/>
        <dbReference type="Rhea" id="RHEA-COMP:9780"/>
        <dbReference type="Rhea" id="RHEA-COMP:9795"/>
        <dbReference type="ChEBI" id="CHEBI:77644"/>
        <dbReference type="ChEBI" id="CHEBI:78597"/>
        <dbReference type="ChEBI" id="CHEBI:78599"/>
        <dbReference type="ChEBI" id="CHEBI:78608"/>
        <dbReference type="EC" id="2.3.2.2"/>
    </reaction>
</comment>
<evidence type="ECO:0000256" key="11">
    <source>
        <dbReference type="RuleBase" id="RU368036"/>
    </source>
</evidence>
<evidence type="ECO:0000256" key="10">
    <source>
        <dbReference type="PIRSR" id="PIRSR600101-2"/>
    </source>
</evidence>
<keyword evidence="14" id="KW-1185">Reference proteome</keyword>
<comment type="catalytic activity">
    <reaction evidence="2 11">
        <text>glutathione + H2O = L-cysteinylglycine + L-glutamate</text>
        <dbReference type="Rhea" id="RHEA:28807"/>
        <dbReference type="ChEBI" id="CHEBI:15377"/>
        <dbReference type="ChEBI" id="CHEBI:29985"/>
        <dbReference type="ChEBI" id="CHEBI:57925"/>
        <dbReference type="ChEBI" id="CHEBI:61694"/>
        <dbReference type="EC" id="3.4.19.13"/>
    </reaction>
</comment>
<feature type="region of interest" description="Disordered" evidence="12">
    <location>
        <begin position="1"/>
        <end position="25"/>
    </location>
</feature>